<dbReference type="PROSITE" id="PS50943">
    <property type="entry name" value="HTH_CROC1"/>
    <property type="match status" value="1"/>
</dbReference>
<protein>
    <recommendedName>
        <fullName evidence="1">HTH cro/C1-type domain-containing protein</fullName>
    </recommendedName>
</protein>
<proteinExistence type="predicted"/>
<name>A0A220MJ59_9BACL</name>
<dbReference type="InterPro" id="IPR001387">
    <property type="entry name" value="Cro/C1-type_HTH"/>
</dbReference>
<dbReference type="Proteomes" id="UP000197781">
    <property type="component" value="Chromosome"/>
</dbReference>
<dbReference type="SUPFAM" id="SSF47413">
    <property type="entry name" value="lambda repressor-like DNA-binding domains"/>
    <property type="match status" value="1"/>
</dbReference>
<sequence>MSDSIEELNRKEFGAVLKMLREKARINDARVSQEKLAELLDVSRITIVNTEKGQNVPKASFVEKAFHLFQSGELVIRYVLIQQDKKEVSQLAMKIQQHDYKLAIRVIQMIMRESLNQGDLHGVITNLFRLVLWDIEEKGKTSRRKIQYLIQAFKNFDPEHNGFLDLLDELYHISKKRKNFDAFLSITEAITQEIKLDDRRLSQLLYQEATALYIKGQHDKAYRLSNRALEAMGGVVYQHTAHVYHRHSLICMQLAFYEEALEHAKACLDMAPKASELHKLVKQGMARMYYMNQNFDEAKELWDELFKTMSKNDIRKVHSLNDIIFMEIRLGHFDKVDKLIDECDRLLQLAEKEEWSFFQAEKLLLYRNKVMYHAQKTGDFFRKDVSDMLGELKVSYLKDEFELTKNFVLEKAFLSAKM</sequence>
<dbReference type="SUPFAM" id="SSF48452">
    <property type="entry name" value="TPR-like"/>
    <property type="match status" value="1"/>
</dbReference>
<dbReference type="Pfam" id="PF13560">
    <property type="entry name" value="HTH_31"/>
    <property type="match status" value="1"/>
</dbReference>
<dbReference type="Gene3D" id="1.25.40.10">
    <property type="entry name" value="Tetratricopeptide repeat domain"/>
    <property type="match status" value="1"/>
</dbReference>
<dbReference type="Gene3D" id="1.10.260.40">
    <property type="entry name" value="lambda repressor-like DNA-binding domains"/>
    <property type="match status" value="1"/>
</dbReference>
<gene>
    <name evidence="2" type="ORF">BP422_15750</name>
</gene>
<evidence type="ECO:0000313" key="2">
    <source>
        <dbReference type="EMBL" id="ASJ54892.1"/>
    </source>
</evidence>
<dbReference type="InterPro" id="IPR011990">
    <property type="entry name" value="TPR-like_helical_dom_sf"/>
</dbReference>
<dbReference type="AlphaFoldDB" id="A0A220MJ59"/>
<organism evidence="2 3">
    <name type="scientific">Brevibacillus formosus</name>
    <dbReference type="NCBI Taxonomy" id="54913"/>
    <lineage>
        <taxon>Bacteria</taxon>
        <taxon>Bacillati</taxon>
        <taxon>Bacillota</taxon>
        <taxon>Bacilli</taxon>
        <taxon>Bacillales</taxon>
        <taxon>Paenibacillaceae</taxon>
        <taxon>Brevibacillus</taxon>
    </lineage>
</organism>
<reference evidence="2 3" key="1">
    <citation type="submission" date="2016-11" db="EMBL/GenBank/DDBJ databases">
        <authorList>
            <person name="Jaros S."/>
            <person name="Januszkiewicz K."/>
            <person name="Wedrychowicz H."/>
        </authorList>
    </citation>
    <scope>NUCLEOTIDE SEQUENCE [LARGE SCALE GENOMIC DNA]</scope>
    <source>
        <strain evidence="2 3">NF2</strain>
    </source>
</reference>
<dbReference type="RefSeq" id="WP_088908599.1">
    <property type="nucleotide sequence ID" value="NZ_CP018145.1"/>
</dbReference>
<dbReference type="EMBL" id="CP018145">
    <property type="protein sequence ID" value="ASJ54892.1"/>
    <property type="molecule type" value="Genomic_DNA"/>
</dbReference>
<dbReference type="KEGG" id="bfm:BP422_15750"/>
<feature type="domain" description="HTH cro/C1-type" evidence="1">
    <location>
        <begin position="17"/>
        <end position="74"/>
    </location>
</feature>
<accession>A0A220MJ59</accession>
<evidence type="ECO:0000259" key="1">
    <source>
        <dbReference type="PROSITE" id="PS50943"/>
    </source>
</evidence>
<dbReference type="CDD" id="cd00093">
    <property type="entry name" value="HTH_XRE"/>
    <property type="match status" value="1"/>
</dbReference>
<dbReference type="InterPro" id="IPR010982">
    <property type="entry name" value="Lambda_DNA-bd_dom_sf"/>
</dbReference>
<evidence type="ECO:0000313" key="3">
    <source>
        <dbReference type="Proteomes" id="UP000197781"/>
    </source>
</evidence>
<dbReference type="GO" id="GO:0003677">
    <property type="term" value="F:DNA binding"/>
    <property type="evidence" value="ECO:0007669"/>
    <property type="project" value="InterPro"/>
</dbReference>